<dbReference type="InterPro" id="IPR036068">
    <property type="entry name" value="Nicotinate_pribotase-like_C"/>
</dbReference>
<name>A0A5Q0H0H1_SACSY</name>
<dbReference type="OrthoDB" id="9770610at2"/>
<dbReference type="UniPathway" id="UPA00253">
    <property type="reaction ID" value="UER00457"/>
</dbReference>
<dbReference type="Gene3D" id="3.20.20.70">
    <property type="entry name" value="Aldolase class I"/>
    <property type="match status" value="1"/>
</dbReference>
<sequence>MTGLRSDLHEVRMAASYLRRGMTGDATVSLFVRTLPVGRGFLVAAGLADCLAFLEAFRFTGDELDYLDSSGIDAVDLEDLRFTGGVRAVPEGRVVFAGEPLLEVTAPLPQAQLVGTALLNLVTFQTAVASKAARCAFAADGAELVEFAARRAHGPSAAMAVARASAIAGFDATGHLAAAHRYGLRAAGTVDHSAVLAFGDERAAFRAFIEDHPDAVLPVDTYDTLAGVRAAIESGRPAGVRLGSGDLGELSVRTRELLDAAGLHDTRIVVGGGLDEHGIAALVAAGAPIDVFGVGTRLGVCADAPLLDSACELVDYDGRPVAGPSRGRTTTPGAKQVHRGTAAEGDVLATRDEPVPAGREPLLVPVMTAGRRTGPVRTAAEAVADACECFRVDALWLPPETRQLRGARPVPVRLSHRLAALTTRVRENGGRTTE</sequence>
<dbReference type="InterPro" id="IPR002638">
    <property type="entry name" value="Quinolinate_PRibosylTrfase_C"/>
</dbReference>
<keyword evidence="5 9" id="KW-0436">Ligase</keyword>
<dbReference type="Gene3D" id="3.20.140.10">
    <property type="entry name" value="nicotinate phosphoribosyltransferase"/>
    <property type="match status" value="1"/>
</dbReference>
<evidence type="ECO:0000259" key="11">
    <source>
        <dbReference type="Pfam" id="PF17767"/>
    </source>
</evidence>
<comment type="PTM">
    <text evidence="9">Transiently phosphorylated on a His residue during the reaction cycle. Phosphorylation strongly increases the affinity for substrates and increases the rate of nicotinate D-ribonucleotide production. Dephosphorylation regenerates the low-affinity form of the enzyme, leading to product release.</text>
</comment>
<dbReference type="PANTHER" id="PTHR11098:SF1">
    <property type="entry name" value="NICOTINATE PHOSPHORIBOSYLTRANSFERASE"/>
    <property type="match status" value="1"/>
</dbReference>
<reference evidence="13" key="1">
    <citation type="journal article" date="2021" name="Curr. Microbiol.">
        <title>Complete genome of nocamycin-producing strain Saccharothrix syringae NRRL B-16468 reveals the biosynthetic potential for secondary metabolites.</title>
        <authorList>
            <person name="Mo X."/>
            <person name="Yang S."/>
        </authorList>
    </citation>
    <scope>NUCLEOTIDE SEQUENCE [LARGE SCALE GENOMIC DNA]</scope>
    <source>
        <strain evidence="13">ATCC 51364 / DSM 43886 / JCM 6844 / KCTC 9398 / NBRC 14523 / NRRL B-16468 / INA 2240</strain>
    </source>
</reference>
<dbReference type="RefSeq" id="WP_033429636.1">
    <property type="nucleotide sequence ID" value="NZ_CP034550.1"/>
</dbReference>
<dbReference type="GO" id="GO:0005829">
    <property type="term" value="C:cytosol"/>
    <property type="evidence" value="ECO:0007669"/>
    <property type="project" value="TreeGrafter"/>
</dbReference>
<dbReference type="InterPro" id="IPR006405">
    <property type="entry name" value="Nic_PRibTrfase_pncB"/>
</dbReference>
<dbReference type="InterPro" id="IPR007229">
    <property type="entry name" value="Nic_PRibTrfase-Fam"/>
</dbReference>
<keyword evidence="4" id="KW-0597">Phosphoprotein</keyword>
<feature type="domain" description="Quinolinate phosphoribosyl transferase C-terminal" evidence="10">
    <location>
        <begin position="128"/>
        <end position="296"/>
    </location>
</feature>
<dbReference type="GO" id="GO:0004514">
    <property type="term" value="F:nicotinate-nucleotide diphosphorylase (carboxylating) activity"/>
    <property type="evidence" value="ECO:0007669"/>
    <property type="project" value="InterPro"/>
</dbReference>
<evidence type="ECO:0000313" key="13">
    <source>
        <dbReference type="Proteomes" id="UP000325787"/>
    </source>
</evidence>
<comment type="catalytic activity">
    <reaction evidence="8 9">
        <text>5-phospho-alpha-D-ribose 1-diphosphate + nicotinate + ATP + H2O = nicotinate beta-D-ribonucleotide + ADP + phosphate + diphosphate</text>
        <dbReference type="Rhea" id="RHEA:36163"/>
        <dbReference type="ChEBI" id="CHEBI:15377"/>
        <dbReference type="ChEBI" id="CHEBI:30616"/>
        <dbReference type="ChEBI" id="CHEBI:32544"/>
        <dbReference type="ChEBI" id="CHEBI:33019"/>
        <dbReference type="ChEBI" id="CHEBI:43474"/>
        <dbReference type="ChEBI" id="CHEBI:57502"/>
        <dbReference type="ChEBI" id="CHEBI:58017"/>
        <dbReference type="ChEBI" id="CHEBI:456216"/>
        <dbReference type="EC" id="6.3.4.21"/>
    </reaction>
</comment>
<dbReference type="NCBIfam" id="TIGR01513">
    <property type="entry name" value="NAPRTase_put"/>
    <property type="match status" value="1"/>
</dbReference>
<dbReference type="AlphaFoldDB" id="A0A5Q0H0H1"/>
<dbReference type="EMBL" id="CP034550">
    <property type="protein sequence ID" value="QFZ19669.1"/>
    <property type="molecule type" value="Genomic_DNA"/>
</dbReference>
<evidence type="ECO:0000256" key="9">
    <source>
        <dbReference type="RuleBase" id="RU365100"/>
    </source>
</evidence>
<evidence type="ECO:0000259" key="10">
    <source>
        <dbReference type="Pfam" id="PF01729"/>
    </source>
</evidence>
<evidence type="ECO:0000256" key="4">
    <source>
        <dbReference type="ARBA" id="ARBA00022553"/>
    </source>
</evidence>
<gene>
    <name evidence="12" type="ORF">EKG83_21540</name>
</gene>
<comment type="similarity">
    <text evidence="2 9">Belongs to the NAPRTase family.</text>
</comment>
<evidence type="ECO:0000256" key="7">
    <source>
        <dbReference type="ARBA" id="ARBA00022679"/>
    </source>
</evidence>
<dbReference type="InterPro" id="IPR040727">
    <property type="entry name" value="NAPRTase_N"/>
</dbReference>
<dbReference type="InterPro" id="IPR013785">
    <property type="entry name" value="Aldolase_TIM"/>
</dbReference>
<dbReference type="NCBIfam" id="NF009131">
    <property type="entry name" value="PRK12484.1"/>
    <property type="match status" value="1"/>
</dbReference>
<proteinExistence type="inferred from homology"/>
<evidence type="ECO:0000256" key="8">
    <source>
        <dbReference type="ARBA" id="ARBA00048668"/>
    </source>
</evidence>
<evidence type="ECO:0000313" key="12">
    <source>
        <dbReference type="EMBL" id="QFZ19669.1"/>
    </source>
</evidence>
<comment type="function">
    <text evidence="9">Catalyzes the first step in the biosynthesis of NAD from nicotinic acid, the ATP-dependent synthesis of beta-nicotinate D-ribonucleotide from nicotinate and 5-phospho-D-ribose 1-phosphate.</text>
</comment>
<dbReference type="Pfam" id="PF17767">
    <property type="entry name" value="NAPRTase_N"/>
    <property type="match status" value="1"/>
</dbReference>
<dbReference type="Pfam" id="PF01729">
    <property type="entry name" value="QRPTase_C"/>
    <property type="match status" value="1"/>
</dbReference>
<accession>A0A5Q0H0H1</accession>
<feature type="domain" description="Nicotinate phosphoribosyltransferase N-terminal" evidence="11">
    <location>
        <begin position="4"/>
        <end position="122"/>
    </location>
</feature>
<dbReference type="SUPFAM" id="SSF51690">
    <property type="entry name" value="Nicotinate/Quinolinate PRTase C-terminal domain-like"/>
    <property type="match status" value="1"/>
</dbReference>
<comment type="pathway">
    <text evidence="1 9">Cofactor biosynthesis; NAD(+) biosynthesis; nicotinate D-ribonucleotide from nicotinate: step 1/1.</text>
</comment>
<dbReference type="KEGG" id="ssyi:EKG83_21540"/>
<dbReference type="PANTHER" id="PTHR11098">
    <property type="entry name" value="NICOTINATE PHOSPHORIBOSYLTRANSFERASE"/>
    <property type="match status" value="1"/>
</dbReference>
<organism evidence="12 13">
    <name type="scientific">Saccharothrix syringae</name>
    <name type="common">Nocardiopsis syringae</name>
    <dbReference type="NCBI Taxonomy" id="103733"/>
    <lineage>
        <taxon>Bacteria</taxon>
        <taxon>Bacillati</taxon>
        <taxon>Actinomycetota</taxon>
        <taxon>Actinomycetes</taxon>
        <taxon>Pseudonocardiales</taxon>
        <taxon>Pseudonocardiaceae</taxon>
        <taxon>Saccharothrix</taxon>
    </lineage>
</organism>
<evidence type="ECO:0000256" key="1">
    <source>
        <dbReference type="ARBA" id="ARBA00004952"/>
    </source>
</evidence>
<dbReference type="SUPFAM" id="SSF54675">
    <property type="entry name" value="Nicotinate/Quinolinate PRTase N-terminal domain-like"/>
    <property type="match status" value="1"/>
</dbReference>
<dbReference type="PIRSF" id="PIRSF000484">
    <property type="entry name" value="NAPRT"/>
    <property type="match status" value="1"/>
</dbReference>
<dbReference type="GO" id="GO:0004516">
    <property type="term" value="F:nicotinate phosphoribosyltransferase activity"/>
    <property type="evidence" value="ECO:0007669"/>
    <property type="project" value="UniProtKB-UniRule"/>
</dbReference>
<evidence type="ECO:0000256" key="2">
    <source>
        <dbReference type="ARBA" id="ARBA00010897"/>
    </source>
</evidence>
<dbReference type="EC" id="6.3.4.21" evidence="3 9"/>
<keyword evidence="12" id="KW-0328">Glycosyltransferase</keyword>
<evidence type="ECO:0000256" key="3">
    <source>
        <dbReference type="ARBA" id="ARBA00013236"/>
    </source>
</evidence>
<dbReference type="Proteomes" id="UP000325787">
    <property type="component" value="Chromosome"/>
</dbReference>
<evidence type="ECO:0000256" key="6">
    <source>
        <dbReference type="ARBA" id="ARBA00022642"/>
    </source>
</evidence>
<keyword evidence="6 9" id="KW-0662">Pyridine nucleotide biosynthesis</keyword>
<keyword evidence="13" id="KW-1185">Reference proteome</keyword>
<evidence type="ECO:0000256" key="5">
    <source>
        <dbReference type="ARBA" id="ARBA00022598"/>
    </source>
</evidence>
<protein>
    <recommendedName>
        <fullName evidence="3 9">Nicotinate phosphoribosyltransferase</fullName>
        <ecNumber evidence="3 9">6.3.4.21</ecNumber>
    </recommendedName>
</protein>
<dbReference type="GO" id="GO:0034355">
    <property type="term" value="P:NAD+ biosynthetic process via the salvage pathway"/>
    <property type="evidence" value="ECO:0007669"/>
    <property type="project" value="TreeGrafter"/>
</dbReference>
<keyword evidence="7 9" id="KW-0808">Transferase</keyword>